<dbReference type="RefSeq" id="WP_092815163.1">
    <property type="nucleotide sequence ID" value="NZ_FMVW01000008.1"/>
</dbReference>
<evidence type="ECO:0000313" key="2">
    <source>
        <dbReference type="EMBL" id="SCZ43460.1"/>
    </source>
</evidence>
<organism evidence="2 3">
    <name type="scientific">Afifella marina DSM 2698</name>
    <dbReference type="NCBI Taxonomy" id="1120955"/>
    <lineage>
        <taxon>Bacteria</taxon>
        <taxon>Pseudomonadati</taxon>
        <taxon>Pseudomonadota</taxon>
        <taxon>Alphaproteobacteria</taxon>
        <taxon>Hyphomicrobiales</taxon>
        <taxon>Afifellaceae</taxon>
        <taxon>Afifella</taxon>
    </lineage>
</organism>
<evidence type="ECO:0008006" key="4">
    <source>
        <dbReference type="Google" id="ProtNLM"/>
    </source>
</evidence>
<keyword evidence="3" id="KW-1185">Reference proteome</keyword>
<evidence type="ECO:0000256" key="1">
    <source>
        <dbReference type="SAM" id="MobiDB-lite"/>
    </source>
</evidence>
<reference evidence="2 3" key="1">
    <citation type="submission" date="2016-10" db="EMBL/GenBank/DDBJ databases">
        <authorList>
            <person name="de Groot N.N."/>
        </authorList>
    </citation>
    <scope>NUCLEOTIDE SEQUENCE [LARGE SCALE GENOMIC DNA]</scope>
    <source>
        <strain evidence="2 3">DSM 2698</strain>
    </source>
</reference>
<accession>A0A1G5P3A9</accession>
<feature type="region of interest" description="Disordered" evidence="1">
    <location>
        <begin position="41"/>
        <end position="64"/>
    </location>
</feature>
<dbReference type="EMBL" id="FMVW01000008">
    <property type="protein sequence ID" value="SCZ43460.1"/>
    <property type="molecule type" value="Genomic_DNA"/>
</dbReference>
<dbReference type="AlphaFoldDB" id="A0A1G5P3A9"/>
<dbReference type="InterPro" id="IPR022254">
    <property type="entry name" value="DUF3775"/>
</dbReference>
<sequence length="136" mass="15059">MAVDLSLDPSTLRLFADKARTLSADLEAGYEDGRDHEIDLDAEGMHESHHHDALAEEETDDQTEQELRELIDDLNIDEAADLVAIVWIGRGDYGADDWDEARSEARSRAQGKTSKYLLGMPLLADHIDAGLDALDL</sequence>
<evidence type="ECO:0000313" key="3">
    <source>
        <dbReference type="Proteomes" id="UP000199347"/>
    </source>
</evidence>
<dbReference type="STRING" id="1120955.SAMN03080610_03063"/>
<feature type="compositionally biased region" description="Acidic residues" evidence="1">
    <location>
        <begin position="55"/>
        <end position="64"/>
    </location>
</feature>
<dbReference type="OrthoDB" id="5641374at2"/>
<proteinExistence type="predicted"/>
<protein>
    <recommendedName>
        <fullName evidence="4">DUF3775 domain-containing protein</fullName>
    </recommendedName>
</protein>
<feature type="compositionally biased region" description="Basic and acidic residues" evidence="1">
    <location>
        <begin position="41"/>
        <end position="54"/>
    </location>
</feature>
<dbReference type="Proteomes" id="UP000199347">
    <property type="component" value="Unassembled WGS sequence"/>
</dbReference>
<gene>
    <name evidence="2" type="ORF">SAMN03080610_03063</name>
</gene>
<name>A0A1G5P3A9_AFIMA</name>
<dbReference type="Pfam" id="PF12616">
    <property type="entry name" value="DUF3775"/>
    <property type="match status" value="1"/>
</dbReference>